<keyword evidence="2" id="KW-0378">Hydrolase</keyword>
<feature type="chain" id="PRO_5045113061" description="Peptidase S9 prolyl oligopeptidase catalytic domain-containing protein" evidence="3">
    <location>
        <begin position="30"/>
        <end position="265"/>
    </location>
</feature>
<evidence type="ECO:0000256" key="2">
    <source>
        <dbReference type="ARBA" id="ARBA00022801"/>
    </source>
</evidence>
<dbReference type="Pfam" id="PF00326">
    <property type="entry name" value="Peptidase_S9"/>
    <property type="match status" value="1"/>
</dbReference>
<evidence type="ECO:0000313" key="5">
    <source>
        <dbReference type="EMBL" id="WVX47641.1"/>
    </source>
</evidence>
<reference evidence="5 6" key="1">
    <citation type="submission" date="2015-07" db="EMBL/GenBank/DDBJ databases">
        <authorList>
            <person name="Voget S."/>
            <person name="Dogs M."/>
            <person name="Brinkhoff T.H."/>
            <person name="Daniel R."/>
        </authorList>
    </citation>
    <scope>NUCLEOTIDE SEQUENCE [LARGE SCALE GENOMIC DNA]</scope>
    <source>
        <strain evidence="5 6">B14</strain>
    </source>
</reference>
<dbReference type="Proteomes" id="UP001318682">
    <property type="component" value="Chromosome"/>
</dbReference>
<evidence type="ECO:0000259" key="4">
    <source>
        <dbReference type="Pfam" id="PF00326"/>
    </source>
</evidence>
<dbReference type="PANTHER" id="PTHR43037">
    <property type="entry name" value="UNNAMED PRODUCT-RELATED"/>
    <property type="match status" value="1"/>
</dbReference>
<dbReference type="PANTHER" id="PTHR43037:SF5">
    <property type="entry name" value="FERULOYL ESTERASE"/>
    <property type="match status" value="1"/>
</dbReference>
<gene>
    <name evidence="5" type="ORF">ROLI_007120</name>
</gene>
<dbReference type="SUPFAM" id="SSF53474">
    <property type="entry name" value="alpha/beta-Hydrolases"/>
    <property type="match status" value="1"/>
</dbReference>
<dbReference type="Gene3D" id="3.40.50.1820">
    <property type="entry name" value="alpha/beta hydrolase"/>
    <property type="match status" value="1"/>
</dbReference>
<keyword evidence="1 3" id="KW-0732">Signal</keyword>
<evidence type="ECO:0000256" key="1">
    <source>
        <dbReference type="ARBA" id="ARBA00022729"/>
    </source>
</evidence>
<dbReference type="InterPro" id="IPR001375">
    <property type="entry name" value="Peptidase_S9_cat"/>
</dbReference>
<dbReference type="EMBL" id="CP143423">
    <property type="protein sequence ID" value="WVX47641.1"/>
    <property type="molecule type" value="Genomic_DNA"/>
</dbReference>
<name>A0ABZ2BNQ6_9RHOB</name>
<dbReference type="InterPro" id="IPR029058">
    <property type="entry name" value="AB_hydrolase_fold"/>
</dbReference>
<feature type="signal peptide" evidence="3">
    <location>
        <begin position="1"/>
        <end position="29"/>
    </location>
</feature>
<proteinExistence type="predicted"/>
<feature type="domain" description="Peptidase S9 prolyl oligopeptidase catalytic" evidence="4">
    <location>
        <begin position="140"/>
        <end position="193"/>
    </location>
</feature>
<dbReference type="InterPro" id="IPR050955">
    <property type="entry name" value="Plant_Biomass_Hydrol_Est"/>
</dbReference>
<protein>
    <recommendedName>
        <fullName evidence="4">Peptidase S9 prolyl oligopeptidase catalytic domain-containing protein</fullName>
    </recommendedName>
</protein>
<dbReference type="RefSeq" id="WP_222869345.1">
    <property type="nucleotide sequence ID" value="NZ_CP143423.1"/>
</dbReference>
<sequence length="265" mass="29208">MKTRSCNVALAICNVFFAMFLIMGQGAYAQTGDFEIETIPYPADVARVGANVSYTAPAFAELQRSISFEGQPRRYYLYAPATSTKAPRPAVLLLHGAQRSGRSMIDMWCQTADRHDMILIAPDSFGPSWSPVEDHPNFLITALRDANEQVPLDTSQLYLFGHSAGGILATLYANRVGTPWRAVATHAGILDASQVLPAQIAPPMRHYLGLNDHLFSGRAAQVTGEALSAAGHDVDLVMIRGHSRWYYEIGPHLSEAVWRYWQSLD</sequence>
<evidence type="ECO:0000256" key="3">
    <source>
        <dbReference type="SAM" id="SignalP"/>
    </source>
</evidence>
<organism evidence="5 6">
    <name type="scientific">Roseobacter fucihabitans</name>
    <dbReference type="NCBI Taxonomy" id="1537242"/>
    <lineage>
        <taxon>Bacteria</taxon>
        <taxon>Pseudomonadati</taxon>
        <taxon>Pseudomonadota</taxon>
        <taxon>Alphaproteobacteria</taxon>
        <taxon>Rhodobacterales</taxon>
        <taxon>Roseobacteraceae</taxon>
        <taxon>Roseobacter</taxon>
    </lineage>
</organism>
<keyword evidence="6" id="KW-1185">Reference proteome</keyword>
<evidence type="ECO:0000313" key="6">
    <source>
        <dbReference type="Proteomes" id="UP001318682"/>
    </source>
</evidence>
<accession>A0ABZ2BNQ6</accession>
<reference evidence="6" key="2">
    <citation type="submission" date="2024-01" db="EMBL/GenBank/DDBJ databases">
        <title>Roseobacter fucihabitans sp. nov., isolated from the brown alga Fucus spiralis.</title>
        <authorList>
            <person name="Hahnke S."/>
            <person name="Berger M."/>
            <person name="Schlingloff A."/>
            <person name="Athale I."/>
            <person name="Neumann-Schaal M."/>
            <person name="Adenaya A."/>
            <person name="Poehlein A."/>
            <person name="Daniel R."/>
            <person name="Pertersen J."/>
            <person name="Brinkhoff T."/>
        </authorList>
    </citation>
    <scope>NUCLEOTIDE SEQUENCE [LARGE SCALE GENOMIC DNA]</scope>
    <source>
        <strain evidence="6">B14</strain>
    </source>
</reference>